<dbReference type="GO" id="GO:0004713">
    <property type="term" value="F:protein tyrosine kinase activity"/>
    <property type="evidence" value="ECO:0007669"/>
    <property type="project" value="TreeGrafter"/>
</dbReference>
<dbReference type="Pfam" id="PF02706">
    <property type="entry name" value="Wzz"/>
    <property type="match status" value="1"/>
</dbReference>
<dbReference type="RefSeq" id="WP_185547115.1">
    <property type="nucleotide sequence ID" value="NZ_JAARYD010000003.1"/>
</dbReference>
<organism evidence="9 10">
    <name type="scientific">Listeria booriae</name>
    <dbReference type="NCBI Taxonomy" id="1552123"/>
    <lineage>
        <taxon>Bacteria</taxon>
        <taxon>Bacillati</taxon>
        <taxon>Bacillota</taxon>
        <taxon>Bacilli</taxon>
        <taxon>Bacillales</taxon>
        <taxon>Listeriaceae</taxon>
        <taxon>Listeria</taxon>
    </lineage>
</organism>
<evidence type="ECO:0000313" key="9">
    <source>
        <dbReference type="EMBL" id="MBC2176458.1"/>
    </source>
</evidence>
<feature type="transmembrane region" description="Helical" evidence="7">
    <location>
        <begin position="173"/>
        <end position="192"/>
    </location>
</feature>
<evidence type="ECO:0000256" key="2">
    <source>
        <dbReference type="ARBA" id="ARBA00006683"/>
    </source>
</evidence>
<evidence type="ECO:0000256" key="5">
    <source>
        <dbReference type="ARBA" id="ARBA00022989"/>
    </source>
</evidence>
<keyword evidence="5 7" id="KW-1133">Transmembrane helix</keyword>
<protein>
    <recommendedName>
        <fullName evidence="8">Polysaccharide chain length determinant N-terminal domain-containing protein</fullName>
    </recommendedName>
</protein>
<keyword evidence="4 7" id="KW-0812">Transmembrane</keyword>
<evidence type="ECO:0000256" key="4">
    <source>
        <dbReference type="ARBA" id="ARBA00022692"/>
    </source>
</evidence>
<comment type="caution">
    <text evidence="9">The sequence shown here is derived from an EMBL/GenBank/DDBJ whole genome shotgun (WGS) entry which is preliminary data.</text>
</comment>
<sequence>MNTERKIDMKMLVQYLKRYAILLLFMTNLGIAGAYIWVTQMAVPMYQASSDILVKPQKLAEDDIKLDANTNNRLISTYTGILKSNYIIDKVKADLNLKAKPEILAQKLAIKNENDSQIISVAYKADSAEKAIQFVNTTVATMQQEVGNLIEDNTIVILSKAVEGTIVSPNKKMSLAMGAFIGLMIGSAIMFIHGFTNVTIREDADIQEITVIPVLGEIEKW</sequence>
<dbReference type="GO" id="GO:0005886">
    <property type="term" value="C:plasma membrane"/>
    <property type="evidence" value="ECO:0007669"/>
    <property type="project" value="UniProtKB-SubCell"/>
</dbReference>
<evidence type="ECO:0000256" key="3">
    <source>
        <dbReference type="ARBA" id="ARBA00022475"/>
    </source>
</evidence>
<dbReference type="PANTHER" id="PTHR32309:SF13">
    <property type="entry name" value="FERRIC ENTEROBACTIN TRANSPORT PROTEIN FEPE"/>
    <property type="match status" value="1"/>
</dbReference>
<dbReference type="EMBL" id="JAARYD010000003">
    <property type="protein sequence ID" value="MBC2176458.1"/>
    <property type="molecule type" value="Genomic_DNA"/>
</dbReference>
<accession>A0A7X0YHB2</accession>
<dbReference type="AlphaFoldDB" id="A0A7X0YHB2"/>
<dbReference type="InterPro" id="IPR050445">
    <property type="entry name" value="Bact_polysacc_biosynth/exp"/>
</dbReference>
<comment type="subcellular location">
    <subcellularLocation>
        <location evidence="1">Cell membrane</location>
        <topology evidence="1">Multi-pass membrane protein</topology>
    </subcellularLocation>
</comment>
<evidence type="ECO:0000256" key="1">
    <source>
        <dbReference type="ARBA" id="ARBA00004651"/>
    </source>
</evidence>
<feature type="domain" description="Polysaccharide chain length determinant N-terminal" evidence="8">
    <location>
        <begin position="6"/>
        <end position="95"/>
    </location>
</feature>
<dbReference type="PANTHER" id="PTHR32309">
    <property type="entry name" value="TYROSINE-PROTEIN KINASE"/>
    <property type="match status" value="1"/>
</dbReference>
<name>A0A7X0YHB2_9LIST</name>
<gene>
    <name evidence="9" type="ORF">HCB27_07515</name>
</gene>
<dbReference type="InterPro" id="IPR003856">
    <property type="entry name" value="LPS_length_determ_N"/>
</dbReference>
<keyword evidence="3" id="KW-1003">Cell membrane</keyword>
<evidence type="ECO:0000313" key="10">
    <source>
        <dbReference type="Proteomes" id="UP000541735"/>
    </source>
</evidence>
<evidence type="ECO:0000259" key="8">
    <source>
        <dbReference type="Pfam" id="PF02706"/>
    </source>
</evidence>
<proteinExistence type="inferred from homology"/>
<evidence type="ECO:0000256" key="6">
    <source>
        <dbReference type="ARBA" id="ARBA00023136"/>
    </source>
</evidence>
<feature type="transmembrane region" description="Helical" evidence="7">
    <location>
        <begin position="20"/>
        <end position="38"/>
    </location>
</feature>
<keyword evidence="6 7" id="KW-0472">Membrane</keyword>
<reference evidence="9 10" key="1">
    <citation type="submission" date="2020-03" db="EMBL/GenBank/DDBJ databases">
        <title>Soil Listeria distribution.</title>
        <authorList>
            <person name="Liao J."/>
            <person name="Wiedmann M."/>
        </authorList>
    </citation>
    <scope>NUCLEOTIDE SEQUENCE [LARGE SCALE GENOMIC DNA]</scope>
    <source>
        <strain evidence="9 10">FSL L7-0259</strain>
    </source>
</reference>
<evidence type="ECO:0000256" key="7">
    <source>
        <dbReference type="SAM" id="Phobius"/>
    </source>
</evidence>
<dbReference type="Proteomes" id="UP000541735">
    <property type="component" value="Unassembled WGS sequence"/>
</dbReference>
<comment type="similarity">
    <text evidence="2">Belongs to the CpsC/CapA family.</text>
</comment>